<dbReference type="InterPro" id="IPR011598">
    <property type="entry name" value="bHLH_dom"/>
</dbReference>
<feature type="compositionally biased region" description="Polar residues" evidence="6">
    <location>
        <begin position="236"/>
        <end position="281"/>
    </location>
</feature>
<dbReference type="SUPFAM" id="SSF47459">
    <property type="entry name" value="HLH, helix-loop-helix DNA-binding domain"/>
    <property type="match status" value="1"/>
</dbReference>
<keyword evidence="4" id="KW-0804">Transcription</keyword>
<feature type="compositionally biased region" description="Basic and acidic residues" evidence="6">
    <location>
        <begin position="223"/>
        <end position="235"/>
    </location>
</feature>
<dbReference type="InterPro" id="IPR045843">
    <property type="entry name" value="IND-like"/>
</dbReference>
<dbReference type="CDD" id="cd11454">
    <property type="entry name" value="bHLH_AtIND_like"/>
    <property type="match status" value="1"/>
</dbReference>
<comment type="subcellular location">
    <subcellularLocation>
        <location evidence="1">Nucleus</location>
    </subcellularLocation>
</comment>
<dbReference type="PANTHER" id="PTHR16223">
    <property type="entry name" value="TRANSCRIPTION FACTOR BHLH83-RELATED"/>
    <property type="match status" value="1"/>
</dbReference>
<dbReference type="Proteomes" id="UP000188354">
    <property type="component" value="Unassembled WGS sequence"/>
</dbReference>
<evidence type="ECO:0000259" key="7">
    <source>
        <dbReference type="PROSITE" id="PS50888"/>
    </source>
</evidence>
<evidence type="ECO:0000256" key="4">
    <source>
        <dbReference type="ARBA" id="ARBA00023163"/>
    </source>
</evidence>
<feature type="domain" description="BHLH" evidence="7">
    <location>
        <begin position="276"/>
        <end position="325"/>
    </location>
</feature>
<dbReference type="KEGG" id="lang:109338963"/>
<dbReference type="FunFam" id="4.10.280.10:FF:000022">
    <property type="entry name" value="Basic helix-loop-helix transcription factor"/>
    <property type="match status" value="1"/>
</dbReference>
<dbReference type="PANTHER" id="PTHR16223:SF338">
    <property type="entry name" value="TRANSCRIPTION FACTOR RSL2"/>
    <property type="match status" value="1"/>
</dbReference>
<dbReference type="GO" id="GO:0000981">
    <property type="term" value="F:DNA-binding transcription factor activity, RNA polymerase II-specific"/>
    <property type="evidence" value="ECO:0007669"/>
    <property type="project" value="TreeGrafter"/>
</dbReference>
<evidence type="ECO:0000256" key="3">
    <source>
        <dbReference type="ARBA" id="ARBA00023125"/>
    </source>
</evidence>
<reference evidence="8 9" key="1">
    <citation type="journal article" date="2017" name="Plant Biotechnol. J.">
        <title>A comprehensive draft genome sequence for lupin (Lupinus angustifolius), an emerging health food: insights into plant-microbe interactions and legume evolution.</title>
        <authorList>
            <person name="Hane J.K."/>
            <person name="Ming Y."/>
            <person name="Kamphuis L.G."/>
            <person name="Nelson M.N."/>
            <person name="Garg G."/>
            <person name="Atkins C.A."/>
            <person name="Bayer P.E."/>
            <person name="Bravo A."/>
            <person name="Bringans S."/>
            <person name="Cannon S."/>
            <person name="Edwards D."/>
            <person name="Foley R."/>
            <person name="Gao L.L."/>
            <person name="Harrison M.J."/>
            <person name="Huang W."/>
            <person name="Hurgobin B."/>
            <person name="Li S."/>
            <person name="Liu C.W."/>
            <person name="McGrath A."/>
            <person name="Morahan G."/>
            <person name="Murray J."/>
            <person name="Weller J."/>
            <person name="Jian J."/>
            <person name="Singh K.B."/>
        </authorList>
    </citation>
    <scope>NUCLEOTIDE SEQUENCE [LARGE SCALE GENOMIC DNA]</scope>
    <source>
        <strain evidence="9">cv. Tanjil</strain>
        <tissue evidence="8">Whole plant</tissue>
    </source>
</reference>
<evidence type="ECO:0000313" key="9">
    <source>
        <dbReference type="Proteomes" id="UP000188354"/>
    </source>
</evidence>
<dbReference type="GO" id="GO:0000978">
    <property type="term" value="F:RNA polymerase II cis-regulatory region sequence-specific DNA binding"/>
    <property type="evidence" value="ECO:0007669"/>
    <property type="project" value="TreeGrafter"/>
</dbReference>
<evidence type="ECO:0000313" key="8">
    <source>
        <dbReference type="EMBL" id="OIW20858.1"/>
    </source>
</evidence>
<dbReference type="Pfam" id="PF00010">
    <property type="entry name" value="HLH"/>
    <property type="match status" value="1"/>
</dbReference>
<keyword evidence="3" id="KW-0238">DNA-binding</keyword>
<gene>
    <name evidence="8" type="ORF">TanjilG_24936</name>
</gene>
<dbReference type="GO" id="GO:0046983">
    <property type="term" value="F:protein dimerization activity"/>
    <property type="evidence" value="ECO:0007669"/>
    <property type="project" value="InterPro"/>
</dbReference>
<comment type="caution">
    <text evidence="8">The sequence shown here is derived from an EMBL/GenBank/DDBJ whole genome shotgun (WGS) entry which is preliminary data.</text>
</comment>
<evidence type="ECO:0000256" key="6">
    <source>
        <dbReference type="SAM" id="MobiDB-lite"/>
    </source>
</evidence>
<name>A0A394DC60_LUPAN</name>
<feature type="region of interest" description="Disordered" evidence="6">
    <location>
        <begin position="191"/>
        <end position="286"/>
    </location>
</feature>
<dbReference type="EMBL" id="MLAU01015933">
    <property type="protein sequence ID" value="OIW20858.1"/>
    <property type="molecule type" value="Genomic_DNA"/>
</dbReference>
<proteinExistence type="predicted"/>
<accession>A0A394DC60</accession>
<dbReference type="InterPro" id="IPR036638">
    <property type="entry name" value="HLH_DNA-bd_sf"/>
</dbReference>
<evidence type="ECO:0000256" key="2">
    <source>
        <dbReference type="ARBA" id="ARBA00023015"/>
    </source>
</evidence>
<organism evidence="8 9">
    <name type="scientific">Lupinus angustifolius</name>
    <name type="common">Narrow-leaved blue lupine</name>
    <dbReference type="NCBI Taxonomy" id="3871"/>
    <lineage>
        <taxon>Eukaryota</taxon>
        <taxon>Viridiplantae</taxon>
        <taxon>Streptophyta</taxon>
        <taxon>Embryophyta</taxon>
        <taxon>Tracheophyta</taxon>
        <taxon>Spermatophyta</taxon>
        <taxon>Magnoliopsida</taxon>
        <taxon>eudicotyledons</taxon>
        <taxon>Gunneridae</taxon>
        <taxon>Pentapetalae</taxon>
        <taxon>rosids</taxon>
        <taxon>fabids</taxon>
        <taxon>Fabales</taxon>
        <taxon>Fabaceae</taxon>
        <taxon>Papilionoideae</taxon>
        <taxon>50 kb inversion clade</taxon>
        <taxon>genistoids sensu lato</taxon>
        <taxon>core genistoids</taxon>
        <taxon>Genisteae</taxon>
        <taxon>Lupinus</taxon>
    </lineage>
</organism>
<dbReference type="Gene3D" id="4.10.280.10">
    <property type="entry name" value="Helix-loop-helix DNA-binding domain"/>
    <property type="match status" value="1"/>
</dbReference>
<keyword evidence="5" id="KW-0539">Nucleus</keyword>
<evidence type="ECO:0000256" key="5">
    <source>
        <dbReference type="ARBA" id="ARBA00023242"/>
    </source>
</evidence>
<dbReference type="AlphaFoldDB" id="A0A394DC60"/>
<protein>
    <recommendedName>
        <fullName evidence="7">BHLH domain-containing protein</fullName>
    </recommendedName>
</protein>
<dbReference type="Gramene" id="OIW20858">
    <property type="protein sequence ID" value="OIW20858"/>
    <property type="gene ID" value="TanjilG_24936"/>
</dbReference>
<dbReference type="PROSITE" id="PS50888">
    <property type="entry name" value="BHLH"/>
    <property type="match status" value="1"/>
</dbReference>
<dbReference type="STRING" id="3871.A0A394DC60"/>
<feature type="compositionally biased region" description="Basic residues" evidence="6">
    <location>
        <begin position="213"/>
        <end position="222"/>
    </location>
</feature>
<keyword evidence="2" id="KW-0805">Transcription regulation</keyword>
<dbReference type="GO" id="GO:0005634">
    <property type="term" value="C:nucleus"/>
    <property type="evidence" value="ECO:0007669"/>
    <property type="project" value="UniProtKB-SubCell"/>
</dbReference>
<dbReference type="GO" id="GO:0048766">
    <property type="term" value="P:root hair initiation"/>
    <property type="evidence" value="ECO:0007669"/>
    <property type="project" value="UniProtKB-ARBA"/>
</dbReference>
<sequence>MESLGAFPDGDWDCFLRMFLSEEHDFYSRQFLDQSSSLLGEHDELNIEMQPTFLSAPEAGENETVFYSLDDHNSSLQYISQESSYSSNCTVDNIFIANNPGHTNNYFSYPNHCVLENNTSLSMDEKNILTSFVPLLSDTLMEDNINLNEDEGSERLENYYHSLVESIVLPTKRKLHVAELEALADDKTNNKFVNQKKKPHLSKDVQGCMKDSRSKRDKKLAKKKEAEEFNTRSDGHSSSSSIPEDNNASQENSGEDTSGSKSILNSNGKTRASRGSATDPQSLYARKRRERINERLKILQNLVPNGTKVDISTMLEDAVNYVKFLQLQVKLLSSDDLWMYAPLTYNGLGIGFNLNMKNSPQL</sequence>
<evidence type="ECO:0000256" key="1">
    <source>
        <dbReference type="ARBA" id="ARBA00004123"/>
    </source>
</evidence>
<dbReference type="SMART" id="SM00353">
    <property type="entry name" value="HLH"/>
    <property type="match status" value="1"/>
</dbReference>
<keyword evidence="9" id="KW-1185">Reference proteome</keyword>
<dbReference type="OrthoDB" id="651283at2759"/>